<dbReference type="Pfam" id="PF04073">
    <property type="entry name" value="tRNA_edit"/>
    <property type="match status" value="1"/>
</dbReference>
<evidence type="ECO:0000259" key="5">
    <source>
        <dbReference type="Pfam" id="PF04073"/>
    </source>
</evidence>
<dbReference type="EC" id="4.2.-.-" evidence="4"/>
<protein>
    <recommendedName>
        <fullName evidence="4">Cys-tRNA(Pro)/Cys-tRNA(Cys) deacylase</fullName>
        <ecNumber evidence="4">4.2.-.-</ecNumber>
    </recommendedName>
</protein>
<dbReference type="Gene3D" id="3.90.960.10">
    <property type="entry name" value="YbaK/aminoacyl-tRNA synthetase-associated domain"/>
    <property type="match status" value="1"/>
</dbReference>
<evidence type="ECO:0000313" key="6">
    <source>
        <dbReference type="EMBL" id="KRL13087.1"/>
    </source>
</evidence>
<dbReference type="NCBIfam" id="TIGR00011">
    <property type="entry name" value="YbaK_EbsC"/>
    <property type="match status" value="1"/>
</dbReference>
<evidence type="ECO:0000256" key="2">
    <source>
        <dbReference type="ARBA" id="ARBA00022917"/>
    </source>
</evidence>
<comment type="similarity">
    <text evidence="1 4">Belongs to the prolyl-tRNA editing family. YbaK/EbsC subfamily.</text>
</comment>
<dbReference type="Proteomes" id="UP000051330">
    <property type="component" value="Unassembled WGS sequence"/>
</dbReference>
<dbReference type="PIRSF" id="PIRSF006181">
    <property type="entry name" value="EbsC_YbaK"/>
    <property type="match status" value="1"/>
</dbReference>
<evidence type="ECO:0000256" key="4">
    <source>
        <dbReference type="PIRNR" id="PIRNR006181"/>
    </source>
</evidence>
<organism evidence="6 7">
    <name type="scientific">Schleiferilactobacillus perolens DSM 12744</name>
    <dbReference type="NCBI Taxonomy" id="1423792"/>
    <lineage>
        <taxon>Bacteria</taxon>
        <taxon>Bacillati</taxon>
        <taxon>Bacillota</taxon>
        <taxon>Bacilli</taxon>
        <taxon>Lactobacillales</taxon>
        <taxon>Lactobacillaceae</taxon>
        <taxon>Schleiferilactobacillus</taxon>
    </lineage>
</organism>
<dbReference type="InterPro" id="IPR007214">
    <property type="entry name" value="YbaK/aa-tRNA-synth-assoc-dom"/>
</dbReference>
<accession>A0A0R1MY85</accession>
<evidence type="ECO:0000256" key="1">
    <source>
        <dbReference type="ARBA" id="ARBA00009798"/>
    </source>
</evidence>
<evidence type="ECO:0000313" key="7">
    <source>
        <dbReference type="Proteomes" id="UP000051330"/>
    </source>
</evidence>
<dbReference type="EMBL" id="AZEC01000005">
    <property type="protein sequence ID" value="KRL13087.1"/>
    <property type="molecule type" value="Genomic_DNA"/>
</dbReference>
<gene>
    <name evidence="6" type="ORF">FD09_GL002630</name>
</gene>
<keyword evidence="2 4" id="KW-0648">Protein biosynthesis</keyword>
<keyword evidence="7" id="KW-1185">Reference proteome</keyword>
<feature type="domain" description="YbaK/aminoacyl-tRNA synthetase-associated" evidence="5">
    <location>
        <begin position="43"/>
        <end position="152"/>
    </location>
</feature>
<keyword evidence="3 4" id="KW-0456">Lyase</keyword>
<dbReference type="InterPro" id="IPR036754">
    <property type="entry name" value="YbaK/aa-tRNA-synt-asso_dom_sf"/>
</dbReference>
<dbReference type="CDD" id="cd00002">
    <property type="entry name" value="YbaK_deacylase"/>
    <property type="match status" value="1"/>
</dbReference>
<dbReference type="GO" id="GO:0016829">
    <property type="term" value="F:lyase activity"/>
    <property type="evidence" value="ECO:0007669"/>
    <property type="project" value="UniProtKB-KW"/>
</dbReference>
<dbReference type="STRING" id="1423792.FD09_GL002630"/>
<dbReference type="AlphaFoldDB" id="A0A0R1MY85"/>
<reference evidence="6 7" key="1">
    <citation type="journal article" date="2015" name="Genome Announc.">
        <title>Expanding the biotechnology potential of lactobacilli through comparative genomics of 213 strains and associated genera.</title>
        <authorList>
            <person name="Sun Z."/>
            <person name="Harris H.M."/>
            <person name="McCann A."/>
            <person name="Guo C."/>
            <person name="Argimon S."/>
            <person name="Zhang W."/>
            <person name="Yang X."/>
            <person name="Jeffery I.B."/>
            <person name="Cooney J.C."/>
            <person name="Kagawa T.F."/>
            <person name="Liu W."/>
            <person name="Song Y."/>
            <person name="Salvetti E."/>
            <person name="Wrobel A."/>
            <person name="Rasinkangas P."/>
            <person name="Parkhill J."/>
            <person name="Rea M.C."/>
            <person name="O'Sullivan O."/>
            <person name="Ritari J."/>
            <person name="Douillard F.P."/>
            <person name="Paul Ross R."/>
            <person name="Yang R."/>
            <person name="Briner A.E."/>
            <person name="Felis G.E."/>
            <person name="de Vos W.M."/>
            <person name="Barrangou R."/>
            <person name="Klaenhammer T.R."/>
            <person name="Caufield P.W."/>
            <person name="Cui Y."/>
            <person name="Zhang H."/>
            <person name="O'Toole P.W."/>
        </authorList>
    </citation>
    <scope>NUCLEOTIDE SEQUENCE [LARGE SCALE GENOMIC DNA]</scope>
    <source>
        <strain evidence="6 7">DSM 12744</strain>
    </source>
</reference>
<dbReference type="GO" id="GO:0002161">
    <property type="term" value="F:aminoacyl-tRNA deacylase activity"/>
    <property type="evidence" value="ECO:0007669"/>
    <property type="project" value="InterPro"/>
</dbReference>
<dbReference type="InterPro" id="IPR004369">
    <property type="entry name" value="Prolyl-tRNA_editing_YbaK/EbsC"/>
</dbReference>
<evidence type="ECO:0000256" key="3">
    <source>
        <dbReference type="ARBA" id="ARBA00023239"/>
    </source>
</evidence>
<dbReference type="SUPFAM" id="SSF55826">
    <property type="entry name" value="YbaK/ProRS associated domain"/>
    <property type="match status" value="1"/>
</dbReference>
<name>A0A0R1MY85_9LACO</name>
<sequence>MSKKKHGENKTLVEKMLDKAHISYVPYTFPTHQEGDVQQITTSAVSIDPHLVYKTIALAGNKTGPVIGVVPVDERINLKKIAKASGNKKVELLPLKDLEKTTGYEHGANTPIGIHETHPYPIYIDTKAQNFDQIIVSAGKVGRSVGIKPDILAAFVNGTFADIGEADD</sequence>
<dbReference type="RefSeq" id="WP_415649330.1">
    <property type="nucleotide sequence ID" value="NZ_AZEC01000005.1"/>
</dbReference>
<dbReference type="PANTHER" id="PTHR30411:SF0">
    <property type="entry name" value="CYS-TRNA(PRO)_CYS-TRNA(CYS) DEACYLASE YBAK"/>
    <property type="match status" value="1"/>
</dbReference>
<dbReference type="PANTHER" id="PTHR30411">
    <property type="entry name" value="CYTOPLASMIC PROTEIN"/>
    <property type="match status" value="1"/>
</dbReference>
<comment type="caution">
    <text evidence="6">The sequence shown here is derived from an EMBL/GenBank/DDBJ whole genome shotgun (WGS) entry which is preliminary data.</text>
</comment>
<dbReference type="PATRIC" id="fig|1423792.3.peg.2679"/>
<dbReference type="GO" id="GO:0006412">
    <property type="term" value="P:translation"/>
    <property type="evidence" value="ECO:0007669"/>
    <property type="project" value="UniProtKB-KW"/>
</dbReference>
<proteinExistence type="inferred from homology"/>